<sequence length="1014" mass="109557">MMPYNARVGGSNAMAREYAGGSINGILRKTGPAAVAAAAAACAAAAAAGGGASAADARQPAVELLVFGYACKIFRDDEKAREMDQGKQLIPWMGDVNLKIDRYDVRGALCELSSYEAPPGGYGNRLEYLTADEQRAEQLCEEERYLFLYNNEEELRLQQEEDLKRLQQETSGGNYSQVDFHYDGQSTSAKSTPADGASPMPDSTTPTDESELPFTLPNNLLVAPMPGIQLPETMKQHAIIEKTARFIATQGAQMEILIKAKQANNAQFDFLSQGGQLQPYYRHLLAVIKQGKYAPTVDAVAEKTSTSVEGNALPLSPKRSNQVITVPIIKYKPSANCAYTQLISKIKGVPLQAVLDDDVNSQHSGGTASPTPSCKSEGQSQSHSQSSVPAPCNGEFTPVLLQYNGSTFAHEEENANDAPPKVELLKNTSALALAQDYSSDSDEEAEENSNTSNLSQGQQPKPPPSKPTSGGISSLPAAVLAPPPLLNFPLPEETLRHIIDKTATYVIKNGRQFEETLRTKSVERFNFLLPEHKFYAYYMYKITGDVDAASKEEKTRKAAAVAAALISKKGLGGGGAAAATAAATAAANATPVCFSIRARDESAALQPTLPQEASDDDAEDGKAKTNAEQTRPGMPDSVQRAIKQVETQLLARSGGQKTTPTAAPSTGVVGLPLKEQRQAEERVKDKLALIARDKLNGMVSREKQLQLERKRKAMAFLNQIKANFCLLGETTGADGTATTAKSDALSANANNEDSDDSVRSIPITYFGPDDDDDDEDGAPTVTAQPGGPPPRGEHDDEEEDDGDLEKYNLLNDDSTNTYTSKAAAAPVLLSDDDDVQLVSTAAPPPASASAAVAAPAPASSASTRHRKAVRRSRSHSRSASVSSSSVSCSGTQDASVTSSSSSRSRSRSRSPHRQRDRERERERERSRHKRKASAISKHRRHRRSRSRSSSPHRRSRSRSRSHSSSHSSARRHRGHHRDEEETSSRRRNHQRHASKKSHKRHKRRRRSSGGSASQ</sequence>
<feature type="compositionally biased region" description="Basic residues" evidence="7">
    <location>
        <begin position="985"/>
        <end position="1007"/>
    </location>
</feature>
<dbReference type="InterPro" id="IPR035967">
    <property type="entry name" value="SWAP/Surp_sf"/>
</dbReference>
<keyword evidence="4" id="KW-0805">Transcription regulation</keyword>
<comment type="caution">
    <text evidence="9">The sequence shown here is derived from an EMBL/GenBank/DDBJ whole genome shotgun (WGS) entry which is preliminary data.</text>
</comment>
<gene>
    <name evidence="9" type="ORF">KR093_006591</name>
</gene>
<dbReference type="InterPro" id="IPR019147">
    <property type="entry name" value="SWAP_N_domain"/>
</dbReference>
<dbReference type="GO" id="GO:0003723">
    <property type="term" value="F:RNA binding"/>
    <property type="evidence" value="ECO:0007669"/>
    <property type="project" value="UniProtKB-KW"/>
</dbReference>
<feature type="region of interest" description="Disordered" evidence="7">
    <location>
        <begin position="174"/>
        <end position="211"/>
    </location>
</feature>
<feature type="compositionally biased region" description="Basic residues" evidence="7">
    <location>
        <begin position="926"/>
        <end position="975"/>
    </location>
</feature>
<feature type="compositionally biased region" description="Acidic residues" evidence="7">
    <location>
        <begin position="768"/>
        <end position="777"/>
    </location>
</feature>
<dbReference type="SMART" id="SM01141">
    <property type="entry name" value="DRY_EERY"/>
    <property type="match status" value="1"/>
</dbReference>
<evidence type="ECO:0000313" key="9">
    <source>
        <dbReference type="EMBL" id="KAH8387359.1"/>
    </source>
</evidence>
<dbReference type="InterPro" id="IPR040397">
    <property type="entry name" value="SWAP"/>
</dbReference>
<feature type="compositionally biased region" description="Low complexity" evidence="7">
    <location>
        <begin position="467"/>
        <end position="476"/>
    </location>
</feature>
<feature type="compositionally biased region" description="Low complexity" evidence="7">
    <location>
        <begin position="448"/>
        <end position="459"/>
    </location>
</feature>
<dbReference type="PROSITE" id="PS50128">
    <property type="entry name" value="SURP"/>
    <property type="match status" value="2"/>
</dbReference>
<feature type="compositionally biased region" description="Basic residues" evidence="7">
    <location>
        <begin position="863"/>
        <end position="876"/>
    </location>
</feature>
<accession>A0AAD4PRW5</accession>
<keyword evidence="2" id="KW-0677">Repeat</keyword>
<evidence type="ECO:0000256" key="6">
    <source>
        <dbReference type="ARBA" id="ARBA00023187"/>
    </source>
</evidence>
<dbReference type="EMBL" id="JAJJHW010000095">
    <property type="protein sequence ID" value="KAH8387359.1"/>
    <property type="molecule type" value="Genomic_DNA"/>
</dbReference>
<dbReference type="PANTHER" id="PTHR13161:SF15">
    <property type="entry name" value="SPLICING FACTOR, SUPPRESSOR OF WHITE-APRICOT HOMOLOG"/>
    <property type="match status" value="1"/>
</dbReference>
<dbReference type="Pfam" id="PF01805">
    <property type="entry name" value="Surp"/>
    <property type="match status" value="2"/>
</dbReference>
<feature type="region of interest" description="Disordered" evidence="7">
    <location>
        <begin position="836"/>
        <end position="1014"/>
    </location>
</feature>
<keyword evidence="1" id="KW-0507">mRNA processing</keyword>
<dbReference type="SUPFAM" id="SSF109905">
    <property type="entry name" value="Surp module (SWAP domain)"/>
    <property type="match status" value="2"/>
</dbReference>
<evidence type="ECO:0000259" key="8">
    <source>
        <dbReference type="PROSITE" id="PS50128"/>
    </source>
</evidence>
<feature type="compositionally biased region" description="Polar residues" evidence="7">
    <location>
        <begin position="361"/>
        <end position="378"/>
    </location>
</feature>
<feature type="domain" description="SURP motif" evidence="8">
    <location>
        <begin position="239"/>
        <end position="281"/>
    </location>
</feature>
<feature type="compositionally biased region" description="Low complexity" evidence="7">
    <location>
        <begin position="836"/>
        <end position="862"/>
    </location>
</feature>
<name>A0AAD4PRW5_9MUSC</name>
<feature type="region of interest" description="Disordered" evidence="7">
    <location>
        <begin position="605"/>
        <end position="637"/>
    </location>
</feature>
<feature type="region of interest" description="Disordered" evidence="7">
    <location>
        <begin position="358"/>
        <end position="393"/>
    </location>
</feature>
<dbReference type="AlphaFoldDB" id="A0AAD4PRW5"/>
<feature type="region of interest" description="Disordered" evidence="7">
    <location>
        <begin position="744"/>
        <end position="814"/>
    </location>
</feature>
<dbReference type="Proteomes" id="UP001200034">
    <property type="component" value="Unassembled WGS sequence"/>
</dbReference>
<evidence type="ECO:0000256" key="4">
    <source>
        <dbReference type="ARBA" id="ARBA00023015"/>
    </source>
</evidence>
<evidence type="ECO:0000313" key="10">
    <source>
        <dbReference type="Proteomes" id="UP001200034"/>
    </source>
</evidence>
<feature type="compositionally biased region" description="Basic and acidic residues" evidence="7">
    <location>
        <begin position="913"/>
        <end position="925"/>
    </location>
</feature>
<feature type="compositionally biased region" description="Low complexity" evidence="7">
    <location>
        <begin position="877"/>
        <end position="889"/>
    </location>
</feature>
<keyword evidence="3" id="KW-0694">RNA-binding</keyword>
<reference evidence="9" key="1">
    <citation type="journal article" date="2021" name="Mol. Ecol. Resour.">
        <title>Phylogenomic analyses of the genus Drosophila reveals genomic signals of climate adaptation.</title>
        <authorList>
            <person name="Li F."/>
            <person name="Rane R.V."/>
            <person name="Luria V."/>
            <person name="Xiong Z."/>
            <person name="Chen J."/>
            <person name="Li Z."/>
            <person name="Catullo R.A."/>
            <person name="Griffin P.C."/>
            <person name="Schiffer M."/>
            <person name="Pearce S."/>
            <person name="Lee S.F."/>
            <person name="McElroy K."/>
            <person name="Stocker A."/>
            <person name="Shirriffs J."/>
            <person name="Cockerell F."/>
            <person name="Coppin C."/>
            <person name="Sgro C.M."/>
            <person name="Karger A."/>
            <person name="Cain J.W."/>
            <person name="Weber J.A."/>
            <person name="Santpere G."/>
            <person name="Kirschner M.W."/>
            <person name="Hoffmann A.A."/>
            <person name="Oakeshott J.G."/>
            <person name="Zhang G."/>
        </authorList>
    </citation>
    <scope>NUCLEOTIDE SEQUENCE</scope>
    <source>
        <strain evidence="9">BGI-SZ-2011g</strain>
    </source>
</reference>
<keyword evidence="10" id="KW-1185">Reference proteome</keyword>
<evidence type="ECO:0000256" key="5">
    <source>
        <dbReference type="ARBA" id="ARBA00023163"/>
    </source>
</evidence>
<dbReference type="PANTHER" id="PTHR13161">
    <property type="entry name" value="SPLICING FACTOR SUPPRESSOR OF WHITE APRICOT"/>
    <property type="match status" value="1"/>
</dbReference>
<dbReference type="Pfam" id="PF09750">
    <property type="entry name" value="DRY_EERY"/>
    <property type="match status" value="1"/>
</dbReference>
<keyword evidence="6" id="KW-0508">mRNA splicing</keyword>
<keyword evidence="5" id="KW-0804">Transcription</keyword>
<evidence type="ECO:0000256" key="1">
    <source>
        <dbReference type="ARBA" id="ARBA00022664"/>
    </source>
</evidence>
<feature type="domain" description="SURP motif" evidence="8">
    <location>
        <begin position="498"/>
        <end position="538"/>
    </location>
</feature>
<organism evidence="9 10">
    <name type="scientific">Drosophila rubida</name>
    <dbReference type="NCBI Taxonomy" id="30044"/>
    <lineage>
        <taxon>Eukaryota</taxon>
        <taxon>Metazoa</taxon>
        <taxon>Ecdysozoa</taxon>
        <taxon>Arthropoda</taxon>
        <taxon>Hexapoda</taxon>
        <taxon>Insecta</taxon>
        <taxon>Pterygota</taxon>
        <taxon>Neoptera</taxon>
        <taxon>Endopterygota</taxon>
        <taxon>Diptera</taxon>
        <taxon>Brachycera</taxon>
        <taxon>Muscomorpha</taxon>
        <taxon>Ephydroidea</taxon>
        <taxon>Drosophilidae</taxon>
        <taxon>Drosophila</taxon>
    </lineage>
</organism>
<evidence type="ECO:0000256" key="3">
    <source>
        <dbReference type="ARBA" id="ARBA00022884"/>
    </source>
</evidence>
<dbReference type="InterPro" id="IPR000061">
    <property type="entry name" value="Surp"/>
</dbReference>
<proteinExistence type="predicted"/>
<evidence type="ECO:0000256" key="7">
    <source>
        <dbReference type="SAM" id="MobiDB-lite"/>
    </source>
</evidence>
<feature type="region of interest" description="Disordered" evidence="7">
    <location>
        <begin position="435"/>
        <end position="476"/>
    </location>
</feature>
<dbReference type="GO" id="GO:0000395">
    <property type="term" value="P:mRNA 5'-splice site recognition"/>
    <property type="evidence" value="ECO:0007669"/>
    <property type="project" value="TreeGrafter"/>
</dbReference>
<evidence type="ECO:0000256" key="2">
    <source>
        <dbReference type="ARBA" id="ARBA00022737"/>
    </source>
</evidence>
<dbReference type="Gene3D" id="1.10.10.790">
    <property type="entry name" value="Surp module"/>
    <property type="match status" value="2"/>
</dbReference>
<dbReference type="SMART" id="SM00648">
    <property type="entry name" value="SWAP"/>
    <property type="match status" value="2"/>
</dbReference>
<protein>
    <recommendedName>
        <fullName evidence="8">SURP motif domain-containing protein</fullName>
    </recommendedName>
</protein>